<protein>
    <submittedName>
        <fullName evidence="3">ATP-binding protein</fullName>
    </submittedName>
</protein>
<evidence type="ECO:0000313" key="3">
    <source>
        <dbReference type="EMBL" id="PSJ57716.1"/>
    </source>
</evidence>
<dbReference type="InterPro" id="IPR050267">
    <property type="entry name" value="Anti-sigma-factor_SerPK"/>
</dbReference>
<dbReference type="InterPro" id="IPR036890">
    <property type="entry name" value="HATPase_C_sf"/>
</dbReference>
<keyword evidence="1" id="KW-0418">Kinase</keyword>
<dbReference type="Gene3D" id="3.30.565.10">
    <property type="entry name" value="Histidine kinase-like ATPase, C-terminal domain"/>
    <property type="match status" value="1"/>
</dbReference>
<keyword evidence="4" id="KW-1185">Reference proteome</keyword>
<dbReference type="InterPro" id="IPR003594">
    <property type="entry name" value="HATPase_dom"/>
</dbReference>
<dbReference type="OrthoDB" id="9792240at2"/>
<proteinExistence type="predicted"/>
<dbReference type="RefSeq" id="WP_106773396.1">
    <property type="nucleotide sequence ID" value="NZ_PXYK01000016.1"/>
</dbReference>
<evidence type="ECO:0000256" key="1">
    <source>
        <dbReference type="ARBA" id="ARBA00022527"/>
    </source>
</evidence>
<sequence length="140" mass="15005">MSGPVLNLTIHNDLAEISRIAPIIDAFCADNGLGDELAHAVNLSLDELLTNTISYGYEDAGRHEIQVDLSVASGGLTVRLRDDARAFDPTAAAEPDLDADIDERAVGGLGIHIVRAMMDDIRYSRIDGHNLLTLIKRAGA</sequence>
<dbReference type="CDD" id="cd16936">
    <property type="entry name" value="HATPase_RsbW-like"/>
    <property type="match status" value="1"/>
</dbReference>
<dbReference type="Pfam" id="PF13581">
    <property type="entry name" value="HATPase_c_2"/>
    <property type="match status" value="1"/>
</dbReference>
<dbReference type="PANTHER" id="PTHR35526">
    <property type="entry name" value="ANTI-SIGMA-F FACTOR RSBW-RELATED"/>
    <property type="match status" value="1"/>
</dbReference>
<name>A0A2P7S5G2_9HYPH</name>
<reference evidence="3 4" key="1">
    <citation type="submission" date="2018-03" db="EMBL/GenBank/DDBJ databases">
        <title>The draft genome of Mesorhizobium sp. 6GN-30.</title>
        <authorList>
            <person name="Liu L."/>
            <person name="Li L."/>
            <person name="Wang T."/>
            <person name="Zhang X."/>
            <person name="Liang L."/>
        </authorList>
    </citation>
    <scope>NUCLEOTIDE SEQUENCE [LARGE SCALE GENOMIC DNA]</scope>
    <source>
        <strain evidence="3 4">6GN30</strain>
    </source>
</reference>
<dbReference type="EMBL" id="PXYK01000016">
    <property type="protein sequence ID" value="PSJ57716.1"/>
    <property type="molecule type" value="Genomic_DNA"/>
</dbReference>
<gene>
    <name evidence="3" type="ORF">C7I84_16945</name>
</gene>
<comment type="caution">
    <text evidence="3">The sequence shown here is derived from an EMBL/GenBank/DDBJ whole genome shotgun (WGS) entry which is preliminary data.</text>
</comment>
<organism evidence="3 4">
    <name type="scientific">Kumtagia ephedrae</name>
    <dbReference type="NCBI Taxonomy" id="2116701"/>
    <lineage>
        <taxon>Bacteria</taxon>
        <taxon>Pseudomonadati</taxon>
        <taxon>Pseudomonadota</taxon>
        <taxon>Alphaproteobacteria</taxon>
        <taxon>Hyphomicrobiales</taxon>
        <taxon>Phyllobacteriaceae</taxon>
        <taxon>Kumtagia</taxon>
    </lineage>
</organism>
<feature type="domain" description="Histidine kinase/HSP90-like ATPase" evidence="2">
    <location>
        <begin position="12"/>
        <end position="136"/>
    </location>
</feature>
<keyword evidence="1" id="KW-0723">Serine/threonine-protein kinase</keyword>
<evidence type="ECO:0000313" key="4">
    <source>
        <dbReference type="Proteomes" id="UP000241229"/>
    </source>
</evidence>
<keyword evidence="3" id="KW-0547">Nucleotide-binding</keyword>
<keyword evidence="3" id="KW-0067">ATP-binding</keyword>
<evidence type="ECO:0000259" key="2">
    <source>
        <dbReference type="Pfam" id="PF13581"/>
    </source>
</evidence>
<dbReference type="GO" id="GO:0004674">
    <property type="term" value="F:protein serine/threonine kinase activity"/>
    <property type="evidence" value="ECO:0007669"/>
    <property type="project" value="UniProtKB-KW"/>
</dbReference>
<keyword evidence="1" id="KW-0808">Transferase</keyword>
<accession>A0A2P7S5G2</accession>
<dbReference type="Proteomes" id="UP000241229">
    <property type="component" value="Unassembled WGS sequence"/>
</dbReference>
<dbReference type="SUPFAM" id="SSF55874">
    <property type="entry name" value="ATPase domain of HSP90 chaperone/DNA topoisomerase II/histidine kinase"/>
    <property type="match status" value="1"/>
</dbReference>
<dbReference type="GO" id="GO:0005524">
    <property type="term" value="F:ATP binding"/>
    <property type="evidence" value="ECO:0007669"/>
    <property type="project" value="UniProtKB-KW"/>
</dbReference>
<dbReference type="AlphaFoldDB" id="A0A2P7S5G2"/>